<dbReference type="Proteomes" id="UP000253862">
    <property type="component" value="Chromosome"/>
</dbReference>
<feature type="transmembrane region" description="Helical" evidence="8">
    <location>
        <begin position="21"/>
        <end position="44"/>
    </location>
</feature>
<gene>
    <name evidence="11" type="ORF">CGC43_08395</name>
</gene>
<feature type="transmembrane region" description="Helical" evidence="8">
    <location>
        <begin position="143"/>
        <end position="172"/>
    </location>
</feature>
<dbReference type="SUPFAM" id="SSF52540">
    <property type="entry name" value="P-loop containing nucleoside triphosphate hydrolases"/>
    <property type="match status" value="1"/>
</dbReference>
<dbReference type="PANTHER" id="PTHR11384">
    <property type="entry name" value="ATP-BINDING CASSETTE, SUB-FAMILY D MEMBER"/>
    <property type="match status" value="1"/>
</dbReference>
<feature type="transmembrane region" description="Helical" evidence="8">
    <location>
        <begin position="302"/>
        <end position="320"/>
    </location>
</feature>
<dbReference type="RefSeq" id="WP_071629853.1">
    <property type="nucleotide sequence ID" value="NZ_CP022375.1"/>
</dbReference>
<dbReference type="PANTHER" id="PTHR11384:SF59">
    <property type="entry name" value="LYSOSOMAL COBALAMIN TRANSPORTER ABCD4"/>
    <property type="match status" value="1"/>
</dbReference>
<dbReference type="Pfam" id="PF06472">
    <property type="entry name" value="ABC_membrane_2"/>
    <property type="match status" value="1"/>
</dbReference>
<feature type="transmembrane region" description="Helical" evidence="8">
    <location>
        <begin position="272"/>
        <end position="290"/>
    </location>
</feature>
<dbReference type="InterPro" id="IPR017871">
    <property type="entry name" value="ABC_transporter-like_CS"/>
</dbReference>
<feature type="domain" description="ABC transporter" evidence="9">
    <location>
        <begin position="360"/>
        <end position="553"/>
    </location>
</feature>
<dbReference type="GO" id="GO:0005886">
    <property type="term" value="C:plasma membrane"/>
    <property type="evidence" value="ECO:0007669"/>
    <property type="project" value="UniProtKB-SubCell"/>
</dbReference>
<keyword evidence="7 8" id="KW-0472">Membrane</keyword>
<feature type="domain" description="ABC transmembrane type-1" evidence="10">
    <location>
        <begin position="25"/>
        <end position="325"/>
    </location>
</feature>
<dbReference type="InterPro" id="IPR027417">
    <property type="entry name" value="P-loop_NTPase"/>
</dbReference>
<evidence type="ECO:0000256" key="7">
    <source>
        <dbReference type="ARBA" id="ARBA00023136"/>
    </source>
</evidence>
<proteinExistence type="predicted"/>
<dbReference type="OrthoDB" id="9810134at2"/>
<evidence type="ECO:0000256" key="3">
    <source>
        <dbReference type="ARBA" id="ARBA00022692"/>
    </source>
</evidence>
<protein>
    <submittedName>
        <fullName evidence="11">ABC transporter ATP-binding protein/permease</fullName>
    </submittedName>
</protein>
<feature type="transmembrane region" description="Helical" evidence="8">
    <location>
        <begin position="64"/>
        <end position="88"/>
    </location>
</feature>
<dbReference type="GO" id="GO:0016887">
    <property type="term" value="F:ATP hydrolysis activity"/>
    <property type="evidence" value="ECO:0007669"/>
    <property type="project" value="InterPro"/>
</dbReference>
<dbReference type="GO" id="GO:0005524">
    <property type="term" value="F:ATP binding"/>
    <property type="evidence" value="ECO:0007669"/>
    <property type="project" value="UniProtKB-KW"/>
</dbReference>
<dbReference type="EMBL" id="CP022375">
    <property type="protein sequence ID" value="AXH30591.1"/>
    <property type="molecule type" value="Genomic_DNA"/>
</dbReference>
<dbReference type="AlphaFoldDB" id="A0A345JTE5"/>
<evidence type="ECO:0000313" key="12">
    <source>
        <dbReference type="Proteomes" id="UP000253862"/>
    </source>
</evidence>
<evidence type="ECO:0000256" key="4">
    <source>
        <dbReference type="ARBA" id="ARBA00022741"/>
    </source>
</evidence>
<keyword evidence="6 8" id="KW-1133">Transmembrane helix</keyword>
<comment type="subcellular location">
    <subcellularLocation>
        <location evidence="1">Cell membrane</location>
        <topology evidence="1">Multi-pass membrane protein</topology>
    </subcellularLocation>
</comment>
<dbReference type="KEGG" id="foo:CGC45_08430"/>
<keyword evidence="5 11" id="KW-0067">ATP-binding</keyword>
<keyword evidence="3 8" id="KW-0812">Transmembrane</keyword>
<feature type="transmembrane region" description="Helical" evidence="8">
    <location>
        <begin position="178"/>
        <end position="198"/>
    </location>
</feature>
<dbReference type="SUPFAM" id="SSF90123">
    <property type="entry name" value="ABC transporter transmembrane region"/>
    <property type="match status" value="1"/>
</dbReference>
<dbReference type="PROSITE" id="PS50893">
    <property type="entry name" value="ABC_TRANSPORTER_2"/>
    <property type="match status" value="1"/>
</dbReference>
<dbReference type="Pfam" id="PF00005">
    <property type="entry name" value="ABC_tran"/>
    <property type="match status" value="1"/>
</dbReference>
<accession>A0A345JTE5</accession>
<sequence>MRDFFRNYWLVSRDFWRSKAGLIALLILAICVVFEFTSVGLSVYLNHWYVAFYNAVEQYDKQILLRQLIIFAGITSAMLLNSFLAYFCGQYLVIFMRKPMTENYVSNWLNSKSYLSCATIYDNPEERISYDIQQLIVLSKNMFLTIIHSVSTLASFSFILWGLSGVLSLSLYGYDFNIYGYLFWVAIFLGIINVWAVFRVGKPLKELLYSQQKYEADFRYGLSVVRNNKNSIYDNKSEKREYVLSRKNFNKVVDNFYKVTFRKAKIDIVRSFFVQIYSLAGIILALPRYFAKSISFGQIMQVQSAFYSVISPMLFLVFWYENLAELRTNVSRLSELKKSTQTSQQQDNNRIIDYQHQALITLQNITIIKQDGILLKNITFSLDKGEGLFIHGRIGIGKTSLLRVVNGHSNNFVGKIIFNKVPRIIFLPQLPYFPKDDFKRAVFYPHFANIPTDIEFKAILDSLDIGYLAKFINSIHEWKNILSSGEQQKLRLCKIFTKDYDLILLDEATSNIDAKAEKKIYQLLKDKGLAYISVSHNDRVKAYHDKVIELTSD</sequence>
<dbReference type="PROSITE" id="PS00211">
    <property type="entry name" value="ABC_TRANSPORTER_1"/>
    <property type="match status" value="1"/>
</dbReference>
<evidence type="ECO:0000313" key="11">
    <source>
        <dbReference type="EMBL" id="AXH30591.1"/>
    </source>
</evidence>
<keyword evidence="12" id="KW-1185">Reference proteome</keyword>
<name>A0A345JTE5_9GAMM</name>
<dbReference type="Gene3D" id="3.40.50.300">
    <property type="entry name" value="P-loop containing nucleotide triphosphate hydrolases"/>
    <property type="match status" value="1"/>
</dbReference>
<evidence type="ECO:0000256" key="8">
    <source>
        <dbReference type="SAM" id="Phobius"/>
    </source>
</evidence>
<evidence type="ECO:0000259" key="10">
    <source>
        <dbReference type="PROSITE" id="PS50929"/>
    </source>
</evidence>
<evidence type="ECO:0000259" key="9">
    <source>
        <dbReference type="PROSITE" id="PS50893"/>
    </source>
</evidence>
<dbReference type="GO" id="GO:0140359">
    <property type="term" value="F:ABC-type transporter activity"/>
    <property type="evidence" value="ECO:0007669"/>
    <property type="project" value="InterPro"/>
</dbReference>
<organism evidence="11 12">
    <name type="scientific">Francisella opportunistica</name>
    <dbReference type="NCBI Taxonomy" id="2016517"/>
    <lineage>
        <taxon>Bacteria</taxon>
        <taxon>Pseudomonadati</taxon>
        <taxon>Pseudomonadota</taxon>
        <taxon>Gammaproteobacteria</taxon>
        <taxon>Thiotrichales</taxon>
        <taxon>Francisellaceae</taxon>
        <taxon>Francisella</taxon>
    </lineage>
</organism>
<keyword evidence="2" id="KW-0813">Transport</keyword>
<evidence type="ECO:0000256" key="1">
    <source>
        <dbReference type="ARBA" id="ARBA00004651"/>
    </source>
</evidence>
<reference evidence="11 12" key="1">
    <citation type="submission" date="2017-07" db="EMBL/GenBank/DDBJ databases">
        <title>Complete genome sequences and comparative analysis of the novel pathogen Francisella opportunistica.</title>
        <authorList>
            <person name="Dietrich E.A."/>
            <person name="Kingry L.C."/>
            <person name="Petersen J.M."/>
        </authorList>
    </citation>
    <scope>NUCLEOTIDE SEQUENCE [LARGE SCALE GENOMIC DNA]</scope>
    <source>
        <strain evidence="11 12">14-2155</strain>
    </source>
</reference>
<dbReference type="InterPro" id="IPR011527">
    <property type="entry name" value="ABC1_TM_dom"/>
</dbReference>
<evidence type="ECO:0000256" key="5">
    <source>
        <dbReference type="ARBA" id="ARBA00022840"/>
    </source>
</evidence>
<dbReference type="InterPro" id="IPR036640">
    <property type="entry name" value="ABC1_TM_sf"/>
</dbReference>
<dbReference type="InterPro" id="IPR050835">
    <property type="entry name" value="ABC_transporter_sub-D"/>
</dbReference>
<dbReference type="PROSITE" id="PS50929">
    <property type="entry name" value="ABC_TM1F"/>
    <property type="match status" value="1"/>
</dbReference>
<dbReference type="InterPro" id="IPR003439">
    <property type="entry name" value="ABC_transporter-like_ATP-bd"/>
</dbReference>
<evidence type="ECO:0000256" key="2">
    <source>
        <dbReference type="ARBA" id="ARBA00022448"/>
    </source>
</evidence>
<evidence type="ECO:0000256" key="6">
    <source>
        <dbReference type="ARBA" id="ARBA00022989"/>
    </source>
</evidence>
<dbReference type="Gene3D" id="1.20.1560.10">
    <property type="entry name" value="ABC transporter type 1, transmembrane domain"/>
    <property type="match status" value="1"/>
</dbReference>
<keyword evidence="4" id="KW-0547">Nucleotide-binding</keyword>